<protein>
    <submittedName>
        <fullName evidence="2">Uncharacterized protein</fullName>
    </submittedName>
</protein>
<dbReference type="Proteomes" id="UP001202717">
    <property type="component" value="Chromosome"/>
</dbReference>
<evidence type="ECO:0000313" key="3">
    <source>
        <dbReference type="Proteomes" id="UP001202717"/>
    </source>
</evidence>
<keyword evidence="3" id="KW-1185">Reference proteome</keyword>
<keyword evidence="1" id="KW-0472">Membrane</keyword>
<accession>A0ABY7RWG2</accession>
<proteinExistence type="predicted"/>
<evidence type="ECO:0000313" key="2">
    <source>
        <dbReference type="EMBL" id="WCO01481.1"/>
    </source>
</evidence>
<reference evidence="2 3" key="1">
    <citation type="submission" date="2023-01" db="EMBL/GenBank/DDBJ databases">
        <title>Psychroserpens ponticola sp. nov., isolated from seawater.</title>
        <authorList>
            <person name="Kristyanto S."/>
            <person name="Jung J."/>
            <person name="Kim J.M."/>
            <person name="Jeon C.O."/>
        </authorList>
    </citation>
    <scope>NUCLEOTIDE SEQUENCE [LARGE SCALE GENOMIC DNA]</scope>
    <source>
        <strain evidence="2 3">MSW6</strain>
    </source>
</reference>
<dbReference type="RefSeq" id="WP_249993197.1">
    <property type="nucleotide sequence ID" value="NZ_CP116221.1"/>
</dbReference>
<feature type="transmembrane region" description="Helical" evidence="1">
    <location>
        <begin position="16"/>
        <end position="49"/>
    </location>
</feature>
<name>A0ABY7RWG2_9FLAO</name>
<keyword evidence="1" id="KW-0812">Transmembrane</keyword>
<organism evidence="2 3">
    <name type="scientific">Psychroserpens ponticola</name>
    <dbReference type="NCBI Taxonomy" id="2932268"/>
    <lineage>
        <taxon>Bacteria</taxon>
        <taxon>Pseudomonadati</taxon>
        <taxon>Bacteroidota</taxon>
        <taxon>Flavobacteriia</taxon>
        <taxon>Flavobacteriales</taxon>
        <taxon>Flavobacteriaceae</taxon>
        <taxon>Psychroserpens</taxon>
    </lineage>
</organism>
<sequence>MDAIISYTRKVPIWKIILGIGFILLSIYAILFISILNGIVFMIMSFFLIKTDGSEINLESKTYRKTYSFLGIKTGKWEPLPKVEYITVFATTEDITVRALSAETTNSKDVILLNIFYDRNKKFTAYSTTNLKDAFDVASHIANALLIDLLDATKKGDYRWVDKDVLREKGEVLYTD</sequence>
<gene>
    <name evidence="2" type="ORF">MUN68_015620</name>
</gene>
<keyword evidence="1" id="KW-1133">Transmembrane helix</keyword>
<dbReference type="EMBL" id="CP116221">
    <property type="protein sequence ID" value="WCO01481.1"/>
    <property type="molecule type" value="Genomic_DNA"/>
</dbReference>
<evidence type="ECO:0000256" key="1">
    <source>
        <dbReference type="SAM" id="Phobius"/>
    </source>
</evidence>